<dbReference type="SUPFAM" id="SSF52540">
    <property type="entry name" value="P-loop containing nucleoside triphosphate hydrolases"/>
    <property type="match status" value="1"/>
</dbReference>
<feature type="binding site" evidence="11">
    <location>
        <begin position="96"/>
        <end position="103"/>
    </location>
    <ligand>
        <name>ATP</name>
        <dbReference type="ChEBI" id="CHEBI:30616"/>
    </ligand>
</feature>
<feature type="region of interest" description="Disordered" evidence="14">
    <location>
        <begin position="39"/>
        <end position="62"/>
    </location>
</feature>
<dbReference type="Gene3D" id="3.40.50.300">
    <property type="entry name" value="P-loop containing nucleotide triphosphate hydrolases"/>
    <property type="match status" value="1"/>
</dbReference>
<keyword evidence="4 13" id="KW-0863">Zinc-finger</keyword>
<keyword evidence="2 11" id="KW-0547">Nucleotide-binding</keyword>
<protein>
    <recommendedName>
        <fullName evidence="11 12">DNA repair protein RadA</fullName>
    </recommendedName>
</protein>
<dbReference type="GO" id="GO:0005524">
    <property type="term" value="F:ATP binding"/>
    <property type="evidence" value="ECO:0007669"/>
    <property type="project" value="UniProtKB-UniRule"/>
</dbReference>
<feature type="domain" description="RecA family profile 1" evidence="15">
    <location>
        <begin position="67"/>
        <end position="226"/>
    </location>
</feature>
<reference evidence="16 17" key="2">
    <citation type="submission" date="2015-05" db="EMBL/GenBank/DDBJ databases">
        <title>Lifestyle Evolution in Cyanobacterial Symbionts of Sponges.</title>
        <authorList>
            <person name="Burgsdorf I."/>
            <person name="Slaby B.M."/>
            <person name="Handley K.M."/>
            <person name="Haber M."/>
            <person name="Blom J."/>
            <person name="Marshall C.W."/>
            <person name="Gilbert J.A."/>
            <person name="Hentschel U."/>
            <person name="Steindler L."/>
        </authorList>
    </citation>
    <scope>NUCLEOTIDE SEQUENCE [LARGE SCALE GENOMIC DNA]</scope>
    <source>
        <strain evidence="16">15L</strain>
    </source>
</reference>
<feature type="short sequence motif" description="RadA KNRFG motif" evidence="11">
    <location>
        <begin position="263"/>
        <end position="267"/>
    </location>
</feature>
<organism evidence="16 17">
    <name type="scientific">Candidatus Synechococcus spongiarum 15L</name>
    <dbReference type="NCBI Taxonomy" id="1608419"/>
    <lineage>
        <taxon>Bacteria</taxon>
        <taxon>Bacillati</taxon>
        <taxon>Cyanobacteriota</taxon>
        <taxon>Cyanophyceae</taxon>
        <taxon>Synechococcales</taxon>
        <taxon>Synechococcaceae</taxon>
        <taxon>Synechococcus</taxon>
    </lineage>
</organism>
<evidence type="ECO:0000256" key="13">
    <source>
        <dbReference type="RuleBase" id="RU003555"/>
    </source>
</evidence>
<keyword evidence="9 11" id="KW-0238">DNA-binding</keyword>
<dbReference type="AlphaFoldDB" id="A0A0G8AWU6"/>
<dbReference type="PANTHER" id="PTHR32472">
    <property type="entry name" value="DNA REPAIR PROTEIN RADA"/>
    <property type="match status" value="1"/>
</dbReference>
<comment type="caution">
    <text evidence="16">The sequence shown here is derived from an EMBL/GenBank/DDBJ whole genome shotgun (WGS) entry which is preliminary data.</text>
</comment>
<proteinExistence type="inferred from homology"/>
<dbReference type="SMART" id="SM00382">
    <property type="entry name" value="AAA"/>
    <property type="match status" value="1"/>
</dbReference>
<evidence type="ECO:0000256" key="2">
    <source>
        <dbReference type="ARBA" id="ARBA00022741"/>
    </source>
</evidence>
<dbReference type="GO" id="GO:0140664">
    <property type="term" value="F:ATP-dependent DNA damage sensor activity"/>
    <property type="evidence" value="ECO:0007669"/>
    <property type="project" value="InterPro"/>
</dbReference>
<dbReference type="FunFam" id="3.40.50.300:FF:000050">
    <property type="entry name" value="DNA repair protein RadA"/>
    <property type="match status" value="1"/>
</dbReference>
<evidence type="ECO:0000256" key="7">
    <source>
        <dbReference type="ARBA" id="ARBA00022840"/>
    </source>
</evidence>
<feature type="region of interest" description="Lon-protease-like" evidence="11">
    <location>
        <begin position="361"/>
        <end position="477"/>
    </location>
</feature>
<keyword evidence="10 11" id="KW-0234">DNA repair</keyword>
<dbReference type="Pfam" id="PF18073">
    <property type="entry name" value="Zn_ribbon_LapB"/>
    <property type="match status" value="1"/>
</dbReference>
<reference evidence="16 17" key="1">
    <citation type="submission" date="2015-02" db="EMBL/GenBank/DDBJ databases">
        <authorList>
            <person name="Slaby B."/>
            <person name="Hentschel U."/>
        </authorList>
    </citation>
    <scope>NUCLEOTIDE SEQUENCE [LARGE SCALE GENOMIC DNA]</scope>
    <source>
        <strain evidence="16">15L</strain>
    </source>
</reference>
<dbReference type="GO" id="GO:0016787">
    <property type="term" value="F:hydrolase activity"/>
    <property type="evidence" value="ECO:0007669"/>
    <property type="project" value="UniProtKB-KW"/>
</dbReference>
<comment type="domain">
    <text evidence="11">The middle region has homology to RecA with ATPase motifs including the RadA KNRFG motif, while the C-terminus is homologous to Lon protease.</text>
</comment>
<sequence length="477" mass="50654">MPRVQPVYRCQACGSQAHQFFGRCPSCGAWNTLVEELPTTRSLPSQRGQPSATTPRSQPMAAVEPMEAVRISTGSSELDRVLGGGLVRGSLVLVGGDPGIGKSTLLLQTAHHMSRKVRVLYVGAEESAQQVRLRWSRLCGYRPETSDHGSTGAMGLRLQAETDLHLVLQELERLAPHVVVIDSIQALHNPDLSSAAGSVAQVRECAAALRQLAKTMDIATLLVGHVTKEGMLAGPKTLEHLVDAVLSFEGDRFASHRLLRSLKNRFGATFELGVFEMGDGGLTEVANPSQLFLSQGEPTSGTAAIVACEGPRPLVVELQALVGSSSYASPRRSATGIANNRLHQILAVLEKQLGLPLSRFDCYLAVAGGLEVAEPAADVGVAVAVVASYRDLLIPPGTLCIGELGLGGQLRPVARMEQRLQEGSRLGFQRALIPAGSEITPPSTMTVVEAGTIRQALVAVLQNDLAAVDEKEISSRV</sequence>
<keyword evidence="3 11" id="KW-0227">DNA damage</keyword>
<evidence type="ECO:0000256" key="1">
    <source>
        <dbReference type="ARBA" id="ARBA00022723"/>
    </source>
</evidence>
<evidence type="ECO:0000313" key="16">
    <source>
        <dbReference type="EMBL" id="KKZ13601.1"/>
    </source>
</evidence>
<keyword evidence="7 11" id="KW-0067">ATP-binding</keyword>
<dbReference type="InterPro" id="IPR027417">
    <property type="entry name" value="P-loop_NTPase"/>
</dbReference>
<evidence type="ECO:0000256" key="9">
    <source>
        <dbReference type="ARBA" id="ARBA00023125"/>
    </source>
</evidence>
<comment type="similarity">
    <text evidence="11 13">Belongs to the RecA family. RadA subfamily.</text>
</comment>
<dbReference type="PANTHER" id="PTHR32472:SF10">
    <property type="entry name" value="DNA REPAIR PROTEIN RADA-LIKE PROTEIN"/>
    <property type="match status" value="1"/>
</dbReference>
<dbReference type="HAMAP" id="MF_01498">
    <property type="entry name" value="RadA_bact"/>
    <property type="match status" value="1"/>
</dbReference>
<dbReference type="Gene3D" id="3.30.230.10">
    <property type="match status" value="1"/>
</dbReference>
<evidence type="ECO:0000256" key="4">
    <source>
        <dbReference type="ARBA" id="ARBA00022771"/>
    </source>
</evidence>
<dbReference type="InterPro" id="IPR020568">
    <property type="entry name" value="Ribosomal_Su5_D2-typ_SF"/>
</dbReference>
<keyword evidence="6 13" id="KW-0862">Zinc</keyword>
<dbReference type="InterPro" id="IPR004504">
    <property type="entry name" value="DNA_repair_RadA"/>
</dbReference>
<evidence type="ECO:0000256" key="5">
    <source>
        <dbReference type="ARBA" id="ARBA00022801"/>
    </source>
</evidence>
<dbReference type="InterPro" id="IPR020588">
    <property type="entry name" value="RecA_ATP-bd"/>
</dbReference>
<dbReference type="GO" id="GO:0000725">
    <property type="term" value="P:recombinational repair"/>
    <property type="evidence" value="ECO:0007669"/>
    <property type="project" value="UniProtKB-UniRule"/>
</dbReference>
<keyword evidence="5" id="KW-0378">Hydrolase</keyword>
<evidence type="ECO:0000256" key="11">
    <source>
        <dbReference type="HAMAP-Rule" id="MF_01498"/>
    </source>
</evidence>
<dbReference type="GO" id="GO:0003684">
    <property type="term" value="F:damaged DNA binding"/>
    <property type="evidence" value="ECO:0007669"/>
    <property type="project" value="InterPro"/>
</dbReference>
<evidence type="ECO:0000256" key="8">
    <source>
        <dbReference type="ARBA" id="ARBA00023016"/>
    </source>
</evidence>
<feature type="compositionally biased region" description="Polar residues" evidence="14">
    <location>
        <begin position="39"/>
        <end position="57"/>
    </location>
</feature>
<comment type="function">
    <text evidence="13">DNA-dependent ATPase involved in processing of recombination intermediates, plays a role in repairing DNA breaks. Stimulates the branch migration of RecA-mediated strand transfer reactions, allowing the 3' invading strand to extend heteroduplex DNA faster. Binds ssDNA in the presence of ADP but not other nucleotides, has ATPase activity that is stimulated by ssDNA and various branched DNA structures, but inhibited by SSB. Does not have RecA's homology-searching function.</text>
</comment>
<dbReference type="SUPFAM" id="SSF54211">
    <property type="entry name" value="Ribosomal protein S5 domain 2-like"/>
    <property type="match status" value="1"/>
</dbReference>
<name>A0A0G8AWU6_9SYNE</name>
<evidence type="ECO:0000259" key="15">
    <source>
        <dbReference type="PROSITE" id="PS50162"/>
    </source>
</evidence>
<dbReference type="PROSITE" id="PS50162">
    <property type="entry name" value="RECA_2"/>
    <property type="match status" value="1"/>
</dbReference>
<dbReference type="NCBIfam" id="TIGR00416">
    <property type="entry name" value="sms"/>
    <property type="match status" value="1"/>
</dbReference>
<dbReference type="EMBL" id="JYFQ01000081">
    <property type="protein sequence ID" value="KKZ13601.1"/>
    <property type="molecule type" value="Genomic_DNA"/>
</dbReference>
<dbReference type="Pfam" id="PF13481">
    <property type="entry name" value="AAA_25"/>
    <property type="match status" value="1"/>
</dbReference>
<dbReference type="InterPro" id="IPR041166">
    <property type="entry name" value="Rubredoxin_2"/>
</dbReference>
<dbReference type="PATRIC" id="fig|1608419.3.peg.2316"/>
<dbReference type="GO" id="GO:0008270">
    <property type="term" value="F:zinc ion binding"/>
    <property type="evidence" value="ECO:0007669"/>
    <property type="project" value="UniProtKB-KW"/>
</dbReference>
<accession>A0A0G8AWU6</accession>
<evidence type="ECO:0000256" key="12">
    <source>
        <dbReference type="NCBIfam" id="TIGR00416"/>
    </source>
</evidence>
<dbReference type="CDD" id="cd01121">
    <property type="entry name" value="RadA_SMS_N"/>
    <property type="match status" value="1"/>
</dbReference>
<keyword evidence="1 11" id="KW-0479">Metal-binding</keyword>
<dbReference type="InterPro" id="IPR014721">
    <property type="entry name" value="Ribsml_uS5_D2-typ_fold_subgr"/>
</dbReference>
<dbReference type="PRINTS" id="PR01874">
    <property type="entry name" value="DNAREPAIRADA"/>
</dbReference>
<dbReference type="Proteomes" id="UP000035037">
    <property type="component" value="Unassembled WGS sequence"/>
</dbReference>
<evidence type="ECO:0000256" key="3">
    <source>
        <dbReference type="ARBA" id="ARBA00022763"/>
    </source>
</evidence>
<evidence type="ECO:0000256" key="10">
    <source>
        <dbReference type="ARBA" id="ARBA00023204"/>
    </source>
</evidence>
<dbReference type="GO" id="GO:0005829">
    <property type="term" value="C:cytosol"/>
    <property type="evidence" value="ECO:0007669"/>
    <property type="project" value="TreeGrafter"/>
</dbReference>
<comment type="function">
    <text evidence="11">Plays a role in repairing double-strand DNA breaks, probably involving stabilizing or processing branched DNA or blocked replication forks.</text>
</comment>
<gene>
    <name evidence="11" type="primary">radA</name>
    <name evidence="16" type="ORF">TQ37_03970</name>
</gene>
<evidence type="ECO:0000256" key="6">
    <source>
        <dbReference type="ARBA" id="ARBA00022833"/>
    </source>
</evidence>
<evidence type="ECO:0000256" key="14">
    <source>
        <dbReference type="SAM" id="MobiDB-lite"/>
    </source>
</evidence>
<dbReference type="InterPro" id="IPR003593">
    <property type="entry name" value="AAA+_ATPase"/>
</dbReference>
<evidence type="ECO:0000313" key="17">
    <source>
        <dbReference type="Proteomes" id="UP000035037"/>
    </source>
</evidence>
<dbReference type="STRING" id="431041.FLM9_42"/>
<keyword evidence="8 11" id="KW-0346">Stress response</keyword>